<reference evidence="2" key="1">
    <citation type="submission" date="2022-11" db="UniProtKB">
        <authorList>
            <consortium name="WormBaseParasite"/>
        </authorList>
    </citation>
    <scope>IDENTIFICATION</scope>
</reference>
<organism evidence="1 2">
    <name type="scientific">Romanomermis culicivorax</name>
    <name type="common">Nematode worm</name>
    <dbReference type="NCBI Taxonomy" id="13658"/>
    <lineage>
        <taxon>Eukaryota</taxon>
        <taxon>Metazoa</taxon>
        <taxon>Ecdysozoa</taxon>
        <taxon>Nematoda</taxon>
        <taxon>Enoplea</taxon>
        <taxon>Dorylaimia</taxon>
        <taxon>Mermithida</taxon>
        <taxon>Mermithoidea</taxon>
        <taxon>Mermithidae</taxon>
        <taxon>Romanomermis</taxon>
    </lineage>
</organism>
<keyword evidence="1" id="KW-1185">Reference proteome</keyword>
<proteinExistence type="predicted"/>
<evidence type="ECO:0000313" key="1">
    <source>
        <dbReference type="Proteomes" id="UP000887565"/>
    </source>
</evidence>
<accession>A0A915JH46</accession>
<dbReference type="Proteomes" id="UP000887565">
    <property type="component" value="Unplaced"/>
</dbReference>
<dbReference type="WBParaSite" id="nRc.2.0.1.t25439-RA">
    <property type="protein sequence ID" value="nRc.2.0.1.t25439-RA"/>
    <property type="gene ID" value="nRc.2.0.1.g25439"/>
</dbReference>
<sequence>MKVVGGDNKKQRYQWEMTKFQDMITKKKENAKYFNQRTVTGNRTLKEKTNEAEKYSEFSM</sequence>
<dbReference type="AlphaFoldDB" id="A0A915JH46"/>
<name>A0A915JH46_ROMCU</name>
<evidence type="ECO:0000313" key="2">
    <source>
        <dbReference type="WBParaSite" id="nRc.2.0.1.t25439-RA"/>
    </source>
</evidence>
<protein>
    <submittedName>
        <fullName evidence="2">Uncharacterized protein</fullName>
    </submittedName>
</protein>